<comment type="caution">
    <text evidence="23">The sequence shown here is derived from an EMBL/GenBank/DDBJ whole genome shotgun (WGS) entry which is preliminary data.</text>
</comment>
<dbReference type="SUPFAM" id="SSF55874">
    <property type="entry name" value="ATPase domain of HSP90 chaperone/DNA topoisomerase II/histidine kinase"/>
    <property type="match status" value="1"/>
</dbReference>
<dbReference type="SMART" id="SM00387">
    <property type="entry name" value="HATPase_c"/>
    <property type="match status" value="1"/>
</dbReference>
<dbReference type="Proteomes" id="UP000798602">
    <property type="component" value="Unassembled WGS sequence"/>
</dbReference>
<keyword evidence="21" id="KW-0472">Membrane</keyword>
<evidence type="ECO:0000256" key="1">
    <source>
        <dbReference type="ARBA" id="ARBA00000085"/>
    </source>
</evidence>
<keyword evidence="6" id="KW-0004">4Fe-4S</keyword>
<evidence type="ECO:0000313" key="24">
    <source>
        <dbReference type="Proteomes" id="UP000798602"/>
    </source>
</evidence>
<feature type="repeat" description="TPR" evidence="19">
    <location>
        <begin position="165"/>
        <end position="198"/>
    </location>
</feature>
<evidence type="ECO:0000256" key="14">
    <source>
        <dbReference type="ARBA" id="ARBA00023004"/>
    </source>
</evidence>
<feature type="transmembrane region" description="Helical" evidence="21">
    <location>
        <begin position="390"/>
        <end position="408"/>
    </location>
</feature>
<keyword evidence="10" id="KW-0479">Metal-binding</keyword>
<keyword evidence="21" id="KW-1133">Transmembrane helix</keyword>
<keyword evidence="13" id="KW-0067">ATP-binding</keyword>
<evidence type="ECO:0000256" key="18">
    <source>
        <dbReference type="ARBA" id="ARBA00030800"/>
    </source>
</evidence>
<keyword evidence="19" id="KW-0802">TPR repeat</keyword>
<dbReference type="InterPro" id="IPR011990">
    <property type="entry name" value="TPR-like_helical_dom_sf"/>
</dbReference>
<keyword evidence="12" id="KW-0418">Kinase</keyword>
<dbReference type="Gene3D" id="1.25.40.10">
    <property type="entry name" value="Tetratricopeptide repeat domain"/>
    <property type="match status" value="3"/>
</dbReference>
<dbReference type="EMBL" id="JAABLM010000007">
    <property type="protein sequence ID" value="NBL64936.1"/>
    <property type="molecule type" value="Genomic_DNA"/>
</dbReference>
<accession>A0ABW9Z896</accession>
<comment type="catalytic activity">
    <reaction evidence="1">
        <text>ATP + protein L-histidine = ADP + protein N-phospho-L-histidine.</text>
        <dbReference type="EC" id="2.7.13.3"/>
    </reaction>
</comment>
<gene>
    <name evidence="23" type="ORF">GV828_06960</name>
</gene>
<dbReference type="InterPro" id="IPR005467">
    <property type="entry name" value="His_kinase_dom"/>
</dbReference>
<dbReference type="RefSeq" id="WP_166536765.1">
    <property type="nucleotide sequence ID" value="NZ_JAABLM010000007.1"/>
</dbReference>
<dbReference type="InterPro" id="IPR050482">
    <property type="entry name" value="Sensor_HK_TwoCompSys"/>
</dbReference>
<dbReference type="SMART" id="SM00028">
    <property type="entry name" value="TPR"/>
    <property type="match status" value="5"/>
</dbReference>
<dbReference type="PRINTS" id="PR00344">
    <property type="entry name" value="BCTRLSENSOR"/>
</dbReference>
<dbReference type="Pfam" id="PF13424">
    <property type="entry name" value="TPR_12"/>
    <property type="match status" value="1"/>
</dbReference>
<dbReference type="EC" id="2.7.13.3" evidence="4"/>
<feature type="coiled-coil region" evidence="20">
    <location>
        <begin position="342"/>
        <end position="376"/>
    </location>
</feature>
<comment type="subcellular location">
    <subcellularLocation>
        <location evidence="3">Cytoplasm</location>
    </subcellularLocation>
</comment>
<keyword evidence="15" id="KW-0902">Two-component regulatory system</keyword>
<evidence type="ECO:0000313" key="23">
    <source>
        <dbReference type="EMBL" id="NBL64936.1"/>
    </source>
</evidence>
<reference evidence="24" key="1">
    <citation type="submission" date="2020-01" db="EMBL/GenBank/DDBJ databases">
        <title>Sphingomonas sp. strain CSW-10.</title>
        <authorList>
            <person name="Chen W.-M."/>
        </authorList>
    </citation>
    <scope>NUCLEOTIDE SEQUENCE [LARGE SCALE GENOMIC DNA]</scope>
    <source>
        <strain evidence="24">NST-5</strain>
    </source>
</reference>
<evidence type="ECO:0000256" key="9">
    <source>
        <dbReference type="ARBA" id="ARBA00022679"/>
    </source>
</evidence>
<dbReference type="Gene3D" id="1.20.5.1930">
    <property type="match status" value="1"/>
</dbReference>
<dbReference type="Pfam" id="PF07730">
    <property type="entry name" value="HisKA_3"/>
    <property type="match status" value="1"/>
</dbReference>
<evidence type="ECO:0000256" key="10">
    <source>
        <dbReference type="ARBA" id="ARBA00022723"/>
    </source>
</evidence>
<dbReference type="InterPro" id="IPR036890">
    <property type="entry name" value="HATPase_C_sf"/>
</dbReference>
<protein>
    <recommendedName>
        <fullName evidence="5">Oxygen sensor histidine kinase NreB</fullName>
        <ecNumber evidence="4">2.7.13.3</ecNumber>
    </recommendedName>
    <alternativeName>
        <fullName evidence="18">Nitrogen regulation protein B</fullName>
    </alternativeName>
</protein>
<name>A0ABW9Z896_9FLAO</name>
<dbReference type="Pfam" id="PF02518">
    <property type="entry name" value="HATPase_c"/>
    <property type="match status" value="1"/>
</dbReference>
<evidence type="ECO:0000256" key="7">
    <source>
        <dbReference type="ARBA" id="ARBA00022490"/>
    </source>
</evidence>
<dbReference type="InterPro" id="IPR004358">
    <property type="entry name" value="Sig_transdc_His_kin-like_C"/>
</dbReference>
<keyword evidence="9" id="KW-0808">Transferase</keyword>
<evidence type="ECO:0000256" key="21">
    <source>
        <dbReference type="SAM" id="Phobius"/>
    </source>
</evidence>
<dbReference type="PROSITE" id="PS50005">
    <property type="entry name" value="TPR"/>
    <property type="match status" value="1"/>
</dbReference>
<evidence type="ECO:0000256" key="13">
    <source>
        <dbReference type="ARBA" id="ARBA00022840"/>
    </source>
</evidence>
<dbReference type="InterPro" id="IPR019734">
    <property type="entry name" value="TPR_rpt"/>
</dbReference>
<keyword evidence="8" id="KW-0597">Phosphoprotein</keyword>
<evidence type="ECO:0000256" key="4">
    <source>
        <dbReference type="ARBA" id="ARBA00012438"/>
    </source>
</evidence>
<evidence type="ECO:0000256" key="16">
    <source>
        <dbReference type="ARBA" id="ARBA00023014"/>
    </source>
</evidence>
<evidence type="ECO:0000256" key="5">
    <source>
        <dbReference type="ARBA" id="ARBA00017322"/>
    </source>
</evidence>
<organism evidence="23 24">
    <name type="scientific">Flavobacterium ichthyis</name>
    <dbReference type="NCBI Taxonomy" id="2698827"/>
    <lineage>
        <taxon>Bacteria</taxon>
        <taxon>Pseudomonadati</taxon>
        <taxon>Bacteroidota</taxon>
        <taxon>Flavobacteriia</taxon>
        <taxon>Flavobacteriales</taxon>
        <taxon>Flavobacteriaceae</taxon>
        <taxon>Flavobacterium</taxon>
    </lineage>
</organism>
<keyword evidence="7" id="KW-0963">Cytoplasm</keyword>
<dbReference type="PANTHER" id="PTHR24421:SF10">
    <property type="entry name" value="NITRATE_NITRITE SENSOR PROTEIN NARQ"/>
    <property type="match status" value="1"/>
</dbReference>
<evidence type="ECO:0000256" key="11">
    <source>
        <dbReference type="ARBA" id="ARBA00022741"/>
    </source>
</evidence>
<evidence type="ECO:0000256" key="15">
    <source>
        <dbReference type="ARBA" id="ARBA00023012"/>
    </source>
</evidence>
<evidence type="ECO:0000256" key="3">
    <source>
        <dbReference type="ARBA" id="ARBA00004496"/>
    </source>
</evidence>
<evidence type="ECO:0000256" key="2">
    <source>
        <dbReference type="ARBA" id="ARBA00001966"/>
    </source>
</evidence>
<keyword evidence="14" id="KW-0408">Iron</keyword>
<sequence>MAVQDSISIQLEKATDLSYSREDRLESNNKAFELLLKNQNDSLNRVNLFRVANRFFNLNDYKGYKESTKQVLVRSIDDNDSISTAKAYNYLGDFYSSSASKDSAYTFYRKAEKLYKKFGDQINLGQVYINIAVVKSYEKDYYGAEVSAIQALNTLRDTKQIDKIYEANNVLGFISFELQDYQKSIEYHTKALELARQNDSKNEYHLVSTSLNNLGSVYQAQEQFGLAKKMFQNGLNDRGLLIDKPILYAALLDNLAYSKFKLNDTKDLPELFYQSLKVRDSLNFTDAIYSNIHLSEYYLAEGDTAKSIDYAKEALRASRETKVHQDILSALKNLGKVDKNNAVAYNEEYIKLNDSLQQAERKAKEKFARIEFETDEIILKNDRLTEQNRTILYIFIVVMLIGLLLFIIKNQRTKTRELILKQAQQKANEEIYSLMLSQQSKIEEGRIFEKKRIAQELHDGILGRLFGARLNLDSLNKRIDQEAAQNRKQFLEELKIIEQDIREISHDLNREKFALNNNFVGIVNNLIDQQENISEAHLDFTFDPEIPWDKVHNNIKINLYRILQESLQNINKYANANNIIVDLKNHDNMILLTVSDDGKGFSPEKKSKGIGLQNMISRAESCGGNIHIESSPKKGTTILLTIPKVPNPQTQQDDKKN</sequence>
<keyword evidence="21" id="KW-0812">Transmembrane</keyword>
<dbReference type="PANTHER" id="PTHR24421">
    <property type="entry name" value="NITRATE/NITRITE SENSOR PROTEIN NARX-RELATED"/>
    <property type="match status" value="1"/>
</dbReference>
<keyword evidence="11" id="KW-0547">Nucleotide-binding</keyword>
<feature type="domain" description="Histidine kinase" evidence="22">
    <location>
        <begin position="452"/>
        <end position="646"/>
    </location>
</feature>
<dbReference type="InterPro" id="IPR011712">
    <property type="entry name" value="Sig_transdc_His_kin_sub3_dim/P"/>
</dbReference>
<dbReference type="InterPro" id="IPR003594">
    <property type="entry name" value="HATPase_dom"/>
</dbReference>
<dbReference type="CDD" id="cd16917">
    <property type="entry name" value="HATPase_UhpB-NarQ-NarX-like"/>
    <property type="match status" value="1"/>
</dbReference>
<evidence type="ECO:0000256" key="6">
    <source>
        <dbReference type="ARBA" id="ARBA00022485"/>
    </source>
</evidence>
<comment type="function">
    <text evidence="17">Member of the two-component regulatory system NreB/NreC involved in the control of dissimilatory nitrate/nitrite reduction in response to oxygen. NreB functions as a direct oxygen sensor histidine kinase which is autophosphorylated, in the absence of oxygen, probably at the conserved histidine residue, and transfers its phosphate group probably to a conserved aspartate residue of NreC. NreB/NreC activates the expression of the nitrate (narGHJI) and nitrite (nir) reductase operons, as well as the putative nitrate transporter gene narT.</text>
</comment>
<evidence type="ECO:0000256" key="19">
    <source>
        <dbReference type="PROSITE-ProRule" id="PRU00339"/>
    </source>
</evidence>
<evidence type="ECO:0000256" key="8">
    <source>
        <dbReference type="ARBA" id="ARBA00022553"/>
    </source>
</evidence>
<dbReference type="Gene3D" id="3.30.565.10">
    <property type="entry name" value="Histidine kinase-like ATPase, C-terminal domain"/>
    <property type="match status" value="1"/>
</dbReference>
<keyword evidence="20" id="KW-0175">Coiled coil</keyword>
<keyword evidence="16" id="KW-0411">Iron-sulfur</keyword>
<evidence type="ECO:0000256" key="20">
    <source>
        <dbReference type="SAM" id="Coils"/>
    </source>
</evidence>
<keyword evidence="24" id="KW-1185">Reference proteome</keyword>
<evidence type="ECO:0000259" key="22">
    <source>
        <dbReference type="PROSITE" id="PS50109"/>
    </source>
</evidence>
<dbReference type="SUPFAM" id="SSF48452">
    <property type="entry name" value="TPR-like"/>
    <property type="match status" value="1"/>
</dbReference>
<evidence type="ECO:0000256" key="17">
    <source>
        <dbReference type="ARBA" id="ARBA00024827"/>
    </source>
</evidence>
<evidence type="ECO:0000256" key="12">
    <source>
        <dbReference type="ARBA" id="ARBA00022777"/>
    </source>
</evidence>
<dbReference type="PROSITE" id="PS50109">
    <property type="entry name" value="HIS_KIN"/>
    <property type="match status" value="1"/>
</dbReference>
<comment type="cofactor">
    <cofactor evidence="2">
        <name>[4Fe-4S] cluster</name>
        <dbReference type="ChEBI" id="CHEBI:49883"/>
    </cofactor>
</comment>
<proteinExistence type="predicted"/>